<dbReference type="EMBL" id="KI298022">
    <property type="protein sequence ID" value="ERZ99364.1"/>
    <property type="molecule type" value="Genomic_DNA"/>
</dbReference>
<proteinExistence type="predicted"/>
<gene>
    <name evidence="2" type="ORF">GLOINDRAFT_88018</name>
</gene>
<dbReference type="AlphaFoldDB" id="U9STV5"/>
<feature type="region of interest" description="Disordered" evidence="1">
    <location>
        <begin position="99"/>
        <end position="139"/>
    </location>
</feature>
<accession>U9STV5</accession>
<organism evidence="2">
    <name type="scientific">Rhizophagus irregularis (strain DAOM 181602 / DAOM 197198 / MUCL 43194)</name>
    <name type="common">Arbuscular mycorrhizal fungus</name>
    <name type="synonym">Glomus intraradices</name>
    <dbReference type="NCBI Taxonomy" id="747089"/>
    <lineage>
        <taxon>Eukaryota</taxon>
        <taxon>Fungi</taxon>
        <taxon>Fungi incertae sedis</taxon>
        <taxon>Mucoromycota</taxon>
        <taxon>Glomeromycotina</taxon>
        <taxon>Glomeromycetes</taxon>
        <taxon>Glomerales</taxon>
        <taxon>Glomeraceae</taxon>
        <taxon>Rhizophagus</taxon>
    </lineage>
</organism>
<dbReference type="HOGENOM" id="CLU_1846178_0_0_1"/>
<reference evidence="2" key="1">
    <citation type="submission" date="2013-07" db="EMBL/GenBank/DDBJ databases">
        <title>The genome of an arbuscular mycorrhizal fungus provides insights into the evolution of the oldest plant symbiosis.</title>
        <authorList>
            <consortium name="DOE Joint Genome Institute"/>
            <person name="Tisserant E."/>
            <person name="Malbreil M."/>
            <person name="Kuo A."/>
            <person name="Kohler A."/>
            <person name="Symeonidi A."/>
            <person name="Balestrini R."/>
            <person name="Charron P."/>
            <person name="Duensing N."/>
            <person name="Frei-dit-Frey N."/>
            <person name="Gianinazzi-Pearson V."/>
            <person name="Gilbert B."/>
            <person name="Handa Y."/>
            <person name="Hijri M."/>
            <person name="Kaul R."/>
            <person name="Kawaguchi M."/>
            <person name="Krajinski F."/>
            <person name="Lammers P."/>
            <person name="Lapierre D."/>
            <person name="Masclaux F.G."/>
            <person name="Murat C."/>
            <person name="Morin E."/>
            <person name="Ndikumana S."/>
            <person name="Pagni M."/>
            <person name="Petitpierre D."/>
            <person name="Requena N."/>
            <person name="Rosikiewicz P."/>
            <person name="Riley R."/>
            <person name="Saito K."/>
            <person name="San Clemente H."/>
            <person name="Shapiro H."/>
            <person name="van Tuinen D."/>
            <person name="Becard G."/>
            <person name="Bonfante P."/>
            <person name="Paszkowski U."/>
            <person name="Shachar-Hill Y."/>
            <person name="Young J.P."/>
            <person name="Sanders I.R."/>
            <person name="Henrissat B."/>
            <person name="Rensing S.A."/>
            <person name="Grigoriev I.V."/>
            <person name="Corradi N."/>
            <person name="Roux C."/>
            <person name="Martin F."/>
        </authorList>
    </citation>
    <scope>NUCLEOTIDE SEQUENCE</scope>
    <source>
        <strain evidence="2">DAOM 197198</strain>
    </source>
</reference>
<feature type="compositionally biased region" description="Basic and acidic residues" evidence="1">
    <location>
        <begin position="111"/>
        <end position="131"/>
    </location>
</feature>
<protein>
    <submittedName>
        <fullName evidence="2">Uncharacterized protein</fullName>
    </submittedName>
</protein>
<evidence type="ECO:0000313" key="2">
    <source>
        <dbReference type="EMBL" id="ERZ99364.1"/>
    </source>
</evidence>
<evidence type="ECO:0000256" key="1">
    <source>
        <dbReference type="SAM" id="MobiDB-lite"/>
    </source>
</evidence>
<sequence>MDDKVNTDIKNGDPNFHYMLKRELLTDHLLYELEEIVLLSIKYCYNWRKCEPLEQKVDGNMYMLEEIGERYQKHHQSYLPIHVSFLCILIDEDNDGVSKSKLSGRLPPHPVKPDKQYHKKEGINSVEDKSDMSSYIQED</sequence>
<name>U9STV5_RHIID</name>